<dbReference type="HOGENOM" id="CLU_872807_0_0_1"/>
<evidence type="ECO:0000313" key="2">
    <source>
        <dbReference type="Proteomes" id="UP000000759"/>
    </source>
</evidence>
<name>B5Y4Z6_PHATC</name>
<dbReference type="PaxDb" id="2850-Phatr33327"/>
<keyword evidence="2" id="KW-1185">Reference proteome</keyword>
<proteinExistence type="predicted"/>
<dbReference type="InParanoid" id="B5Y4Z6"/>
<evidence type="ECO:0008006" key="3">
    <source>
        <dbReference type="Google" id="ProtNLM"/>
    </source>
</evidence>
<reference evidence="1 2" key="1">
    <citation type="journal article" date="2008" name="Nature">
        <title>The Phaeodactylum genome reveals the evolutionary history of diatom genomes.</title>
        <authorList>
            <person name="Bowler C."/>
            <person name="Allen A.E."/>
            <person name="Badger J.H."/>
            <person name="Grimwood J."/>
            <person name="Jabbari K."/>
            <person name="Kuo A."/>
            <person name="Maheswari U."/>
            <person name="Martens C."/>
            <person name="Maumus F."/>
            <person name="Otillar R.P."/>
            <person name="Rayko E."/>
            <person name="Salamov A."/>
            <person name="Vandepoele K."/>
            <person name="Beszteri B."/>
            <person name="Gruber A."/>
            <person name="Heijde M."/>
            <person name="Katinka M."/>
            <person name="Mock T."/>
            <person name="Valentin K."/>
            <person name="Verret F."/>
            <person name="Berges J.A."/>
            <person name="Brownlee C."/>
            <person name="Cadoret J.P."/>
            <person name="Chiovitti A."/>
            <person name="Choi C.J."/>
            <person name="Coesel S."/>
            <person name="De Martino A."/>
            <person name="Detter J.C."/>
            <person name="Durkin C."/>
            <person name="Falciatore A."/>
            <person name="Fournet J."/>
            <person name="Haruta M."/>
            <person name="Huysman M.J."/>
            <person name="Jenkins B.D."/>
            <person name="Jiroutova K."/>
            <person name="Jorgensen R.E."/>
            <person name="Joubert Y."/>
            <person name="Kaplan A."/>
            <person name="Kroger N."/>
            <person name="Kroth P.G."/>
            <person name="La Roche J."/>
            <person name="Lindquist E."/>
            <person name="Lommer M."/>
            <person name="Martin-Jezequel V."/>
            <person name="Lopez P.J."/>
            <person name="Lucas S."/>
            <person name="Mangogna M."/>
            <person name="McGinnis K."/>
            <person name="Medlin L.K."/>
            <person name="Montsant A."/>
            <person name="Oudot-Le Secq M.P."/>
            <person name="Napoli C."/>
            <person name="Obornik M."/>
            <person name="Parker M.S."/>
            <person name="Petit J.L."/>
            <person name="Porcel B.M."/>
            <person name="Poulsen N."/>
            <person name="Robison M."/>
            <person name="Rychlewski L."/>
            <person name="Rynearson T.A."/>
            <person name="Schmutz J."/>
            <person name="Shapiro H."/>
            <person name="Siaut M."/>
            <person name="Stanley M."/>
            <person name="Sussman M.R."/>
            <person name="Taylor A.R."/>
            <person name="Vardi A."/>
            <person name="von Dassow P."/>
            <person name="Vyverman W."/>
            <person name="Willis A."/>
            <person name="Wyrwicz L.S."/>
            <person name="Rokhsar D.S."/>
            <person name="Weissenbach J."/>
            <person name="Armbrust E.V."/>
            <person name="Green B.R."/>
            <person name="Van de Peer Y."/>
            <person name="Grigoriev I.V."/>
        </authorList>
    </citation>
    <scope>NUCLEOTIDE SEQUENCE [LARGE SCALE GENOMIC DNA]</scope>
    <source>
        <strain evidence="1 2">CCAP 1055/1</strain>
    </source>
</reference>
<organism evidence="1 2">
    <name type="scientific">Phaeodactylum tricornutum (strain CCAP 1055/1)</name>
    <dbReference type="NCBI Taxonomy" id="556484"/>
    <lineage>
        <taxon>Eukaryota</taxon>
        <taxon>Sar</taxon>
        <taxon>Stramenopiles</taxon>
        <taxon>Ochrophyta</taxon>
        <taxon>Bacillariophyta</taxon>
        <taxon>Bacillariophyceae</taxon>
        <taxon>Bacillariophycidae</taxon>
        <taxon>Naviculales</taxon>
        <taxon>Phaeodactylaceae</taxon>
        <taxon>Phaeodactylum</taxon>
    </lineage>
</organism>
<evidence type="ECO:0000313" key="1">
    <source>
        <dbReference type="EMBL" id="ACI65564.1"/>
    </source>
</evidence>
<dbReference type="KEGG" id="pti:PHATR_33327"/>
<dbReference type="Proteomes" id="UP000000759">
    <property type="component" value="Chromosome 3"/>
</dbReference>
<dbReference type="SUPFAM" id="SSF53254">
    <property type="entry name" value="Phosphoglycerate mutase-like"/>
    <property type="match status" value="1"/>
</dbReference>
<reference evidence="2" key="2">
    <citation type="submission" date="2008-08" db="EMBL/GenBank/DDBJ databases">
        <authorList>
            <consortium name="Diatom Consortium"/>
            <person name="Grigoriev I."/>
            <person name="Grimwood J."/>
            <person name="Kuo A."/>
            <person name="Otillar R.P."/>
            <person name="Salamov A."/>
            <person name="Detter J.C."/>
            <person name="Lindquist E."/>
            <person name="Shapiro H."/>
            <person name="Lucas S."/>
            <person name="Glavina del Rio T."/>
            <person name="Pitluck S."/>
            <person name="Rokhsar D."/>
            <person name="Bowler C."/>
        </authorList>
    </citation>
    <scope>GENOME REANNOTATION</scope>
    <source>
        <strain evidence="2">CCAP 1055/1</strain>
    </source>
</reference>
<dbReference type="AlphaFoldDB" id="B5Y4Z6"/>
<dbReference type="GeneID" id="7204394"/>
<protein>
    <recommendedName>
        <fullName evidence="3">Phosphoglycerate mutase family protein</fullName>
    </recommendedName>
</protein>
<dbReference type="OrthoDB" id="414418at2759"/>
<dbReference type="Gene3D" id="3.40.50.1240">
    <property type="entry name" value="Phosphoglycerate mutase-like"/>
    <property type="match status" value="1"/>
</dbReference>
<gene>
    <name evidence="1" type="ORF">PHATR_33327</name>
</gene>
<dbReference type="EMBL" id="CP001142">
    <property type="protein sequence ID" value="ACI65564.1"/>
    <property type="molecule type" value="Genomic_DNA"/>
</dbReference>
<sequence length="319" mass="34732">MPATECCKPISVFLVRHGERADELLKLKGIQVPREDKLDPFLSSRGYEQARDSLSILIECMNKEGTARKIGVFCSPMRRTCGSALMLSATDITSYPALEWGFRGSVDDNTIPVIVLNGLSTCATQVKKQGPINKLVQEGKIPCADCPANDGSLQGPMVMAARSMLRHQPVYDCSYLPYGWVQFCSIEAKTGIVAPMAPRMSTAKIDATMIPVVNATAENLRLQDLPTEQDSWRDSLNLGIQWADVEGCNTVIFLAHREAILGLLDICGQSMESSLVSTPHCCIGSFVAISTGEGKVRWQAHSVVDYNSFDVGMIPGAVE</sequence>
<dbReference type="RefSeq" id="XP_002186094.1">
    <property type="nucleotide sequence ID" value="XM_002186058.1"/>
</dbReference>
<accession>B5Y4Z6</accession>
<dbReference type="InterPro" id="IPR029033">
    <property type="entry name" value="His_PPase_superfam"/>
</dbReference>